<evidence type="ECO:0000313" key="3">
    <source>
        <dbReference type="Proteomes" id="UP000294419"/>
    </source>
</evidence>
<keyword evidence="1" id="KW-0472">Membrane</keyword>
<keyword evidence="3" id="KW-1185">Reference proteome</keyword>
<name>A0A4P6ZFR6_9FLAO</name>
<feature type="transmembrane region" description="Helical" evidence="1">
    <location>
        <begin position="36"/>
        <end position="54"/>
    </location>
</feature>
<keyword evidence="1" id="KW-1133">Transmembrane helix</keyword>
<reference evidence="2 3" key="1">
    <citation type="submission" date="2019-03" db="EMBL/GenBank/DDBJ databases">
        <authorList>
            <person name="Kim H."/>
            <person name="Yu S.-M."/>
        </authorList>
    </citation>
    <scope>NUCLEOTIDE SEQUENCE [LARGE SCALE GENOMIC DNA]</scope>
    <source>
        <strain evidence="2 3">NBC122</strain>
    </source>
</reference>
<protein>
    <submittedName>
        <fullName evidence="2">Uncharacterized protein</fullName>
    </submittedName>
</protein>
<dbReference type="RefSeq" id="WP_133439813.1">
    <property type="nucleotide sequence ID" value="NZ_CP037954.1"/>
</dbReference>
<keyword evidence="1" id="KW-0812">Transmembrane</keyword>
<accession>A0A4P6ZFR6</accession>
<dbReference type="Proteomes" id="UP000294419">
    <property type="component" value="Chromosome"/>
</dbReference>
<dbReference type="AlphaFoldDB" id="A0A4P6ZFR6"/>
<sequence>MMYFDSSQRISAFSGMALIVLMQIESGEVLKTIVLAGLGGVSSYLFTLAVKFLLIRFRKKFK</sequence>
<proteinExistence type="predicted"/>
<dbReference type="KEGG" id="csal:NBC122_01560"/>
<evidence type="ECO:0000313" key="2">
    <source>
        <dbReference type="EMBL" id="QBO58375.1"/>
    </source>
</evidence>
<evidence type="ECO:0000256" key="1">
    <source>
        <dbReference type="SAM" id="Phobius"/>
    </source>
</evidence>
<dbReference type="EMBL" id="CP037954">
    <property type="protein sequence ID" value="QBO58375.1"/>
    <property type="molecule type" value="Genomic_DNA"/>
</dbReference>
<dbReference type="OrthoDB" id="1452636at2"/>
<organism evidence="2 3">
    <name type="scientific">Chryseobacterium salivictor</name>
    <dbReference type="NCBI Taxonomy" id="2547600"/>
    <lineage>
        <taxon>Bacteria</taxon>
        <taxon>Pseudomonadati</taxon>
        <taxon>Bacteroidota</taxon>
        <taxon>Flavobacteriia</taxon>
        <taxon>Flavobacteriales</taxon>
        <taxon>Weeksellaceae</taxon>
        <taxon>Chryseobacterium group</taxon>
        <taxon>Chryseobacterium</taxon>
    </lineage>
</organism>
<gene>
    <name evidence="2" type="ORF">NBC122_01560</name>
</gene>